<keyword evidence="2" id="KW-0812">Transmembrane</keyword>
<feature type="region of interest" description="Disordered" evidence="1">
    <location>
        <begin position="489"/>
        <end position="513"/>
    </location>
</feature>
<feature type="region of interest" description="Disordered" evidence="1">
    <location>
        <begin position="720"/>
        <end position="815"/>
    </location>
</feature>
<dbReference type="GO" id="GO:0005975">
    <property type="term" value="P:carbohydrate metabolic process"/>
    <property type="evidence" value="ECO:0007669"/>
    <property type="project" value="UniProtKB-ARBA"/>
</dbReference>
<dbReference type="AlphaFoldDB" id="A0AB39QUF8"/>
<dbReference type="Pfam" id="PF19516">
    <property type="entry name" value="DUF6049"/>
    <property type="match status" value="1"/>
</dbReference>
<organism evidence="4">
    <name type="scientific">Streptomyces sp. R39</name>
    <dbReference type="NCBI Taxonomy" id="3238631"/>
    <lineage>
        <taxon>Bacteria</taxon>
        <taxon>Bacillati</taxon>
        <taxon>Actinomycetota</taxon>
        <taxon>Actinomycetes</taxon>
        <taxon>Kitasatosporales</taxon>
        <taxon>Streptomycetaceae</taxon>
        <taxon>Streptomyces</taxon>
    </lineage>
</organism>
<evidence type="ECO:0000256" key="1">
    <source>
        <dbReference type="SAM" id="MobiDB-lite"/>
    </source>
</evidence>
<dbReference type="PROSITE" id="PS00430">
    <property type="entry name" value="TONB_DEPENDENT_REC_1"/>
    <property type="match status" value="1"/>
</dbReference>
<feature type="transmembrane region" description="Helical" evidence="2">
    <location>
        <begin position="693"/>
        <end position="712"/>
    </location>
</feature>
<feature type="chain" id="PRO_5044208257" evidence="3">
    <location>
        <begin position="46"/>
        <end position="815"/>
    </location>
</feature>
<keyword evidence="2" id="KW-1133">Transmembrane helix</keyword>
<dbReference type="InterPro" id="IPR010916">
    <property type="entry name" value="TonB_box_CS"/>
</dbReference>
<reference evidence="4" key="1">
    <citation type="submission" date="2024-07" db="EMBL/GenBank/DDBJ databases">
        <authorList>
            <person name="Yu S.T."/>
        </authorList>
    </citation>
    <scope>NUCLEOTIDE SEQUENCE</scope>
    <source>
        <strain evidence="4">R39</strain>
    </source>
</reference>
<feature type="signal peptide" evidence="3">
    <location>
        <begin position="1"/>
        <end position="45"/>
    </location>
</feature>
<dbReference type="InterPro" id="IPR013783">
    <property type="entry name" value="Ig-like_fold"/>
</dbReference>
<keyword evidence="2" id="KW-0472">Membrane</keyword>
<accession>A0AB39QUF8</accession>
<proteinExistence type="predicted"/>
<dbReference type="RefSeq" id="WP_369223719.1">
    <property type="nucleotide sequence ID" value="NZ_CP163441.1"/>
</dbReference>
<name>A0AB39QUF8_9ACTN</name>
<dbReference type="EMBL" id="CP163441">
    <property type="protein sequence ID" value="XDQ44933.1"/>
    <property type="molecule type" value="Genomic_DNA"/>
</dbReference>
<gene>
    <name evidence="4" type="ORF">AB5J52_23215</name>
</gene>
<evidence type="ECO:0000313" key="4">
    <source>
        <dbReference type="EMBL" id="XDQ44933.1"/>
    </source>
</evidence>
<evidence type="ECO:0000256" key="2">
    <source>
        <dbReference type="SAM" id="Phobius"/>
    </source>
</evidence>
<dbReference type="InterPro" id="IPR046112">
    <property type="entry name" value="DUF6049"/>
</dbReference>
<protein>
    <submittedName>
        <fullName evidence="4">DUF6049 family protein</fullName>
    </submittedName>
</protein>
<feature type="compositionally biased region" description="Basic and acidic residues" evidence="1">
    <location>
        <begin position="751"/>
        <end position="761"/>
    </location>
</feature>
<keyword evidence="3" id="KW-0732">Signal</keyword>
<evidence type="ECO:0000256" key="3">
    <source>
        <dbReference type="SAM" id="SignalP"/>
    </source>
</evidence>
<sequence>MAEAADFQGTPSPARRWLRRTGALLAGAPLLAGLMQLPAAAPAQAAGSDTVSVALDSLSPSAPGDGDTLTVSGTVTNNGKQAVTDAHVDLRVGSLLSTRSEIDTAARHPDDLQSSLGTEVGGKYTEDFDSLSPGVAERFSVSVPVDKLGLGQDGVYQFGVSLSGKTSTQQWDQVLGIQRTFLPWQSSEADTKTKTTCLWPLISTVHVTAKTGAGELQTPVFENDDLAKEISSGGRLAQMLALGKDLDVTWVIDPDLLASVDAMTRNYRIQGTGTTTTTAGTHQAVAKQFLADLQDAVTDKEVVALPFADPDLASLAHNGTTVTGSLSHLKDATDVAATTVKTVLHVTPSTDFAWPVEGAVDPSIIKVATSAGADKVIARSDSLQETGGLTYTPSAARPVGGGTTAVVADARMSTAFEGDLTDADSATLAVQQFLAQSLALNTQTGKQRSIVVAPQRMPSASQAQAMATAITALQDSNWSQAQDLAAAAKAKPDPGATTKIPSSSAYPSSLRKRELPRTAFEQIARTQDKLDSFQVILTDESRVVTPFGRAINREMSTSWRGRGSEADSFRTSVESWLDDLIGQVKLIDKSETKLSGRSATIPVTVQNNLVQGVDHLVLRLTSTMPTRLEIGGKPYYEQPVEVSGGHSQSVKFSTSANANGRVEVTAQLYTEDGQEYGAPVRFDVKVTEVTPTVMLVIGGGVLLLVLAGFRMYTQRKRAAARRAEEDEGPDEAGEDTPDAPGTPESPGAAEASRDPEAKNSDDADGPGNPAAQGDRLQQESVARSRADGPEQPSDPTPDTAPESADPSETGERVDR</sequence>
<dbReference type="Gene3D" id="2.60.40.10">
    <property type="entry name" value="Immunoglobulins"/>
    <property type="match status" value="1"/>
</dbReference>
<feature type="compositionally biased region" description="Acidic residues" evidence="1">
    <location>
        <begin position="725"/>
        <end position="737"/>
    </location>
</feature>